<reference evidence="2" key="1">
    <citation type="submission" date="2020-01" db="EMBL/GenBank/DDBJ databases">
        <title>Insect and environment-associated Actinomycetes.</title>
        <authorList>
            <person name="Currrie C."/>
            <person name="Chevrette M."/>
            <person name="Carlson C."/>
            <person name="Stubbendieck R."/>
            <person name="Wendt-Pienkowski E."/>
        </authorList>
    </citation>
    <scope>NUCLEOTIDE SEQUENCE</scope>
    <source>
        <strain evidence="2">SID14436</strain>
    </source>
</reference>
<proteinExistence type="predicted"/>
<organism evidence="2">
    <name type="scientific">Streptomyces sp. SID14436</name>
    <dbReference type="NCBI Taxonomy" id="2706070"/>
    <lineage>
        <taxon>Bacteria</taxon>
        <taxon>Bacillati</taxon>
        <taxon>Actinomycetota</taxon>
        <taxon>Actinomycetes</taxon>
        <taxon>Kitasatosporales</taxon>
        <taxon>Streptomycetaceae</taxon>
        <taxon>Streptomyces</taxon>
    </lineage>
</organism>
<name>A0A6G3QM32_9ACTN</name>
<gene>
    <name evidence="2" type="ORF">G3I53_00165</name>
</gene>
<keyword evidence="1" id="KW-0732">Signal</keyword>
<sequence length="259" mass="26959">MTPISPGRPRRRSAVLAGAVCALLVTGTALTGCAEDPNEGTNGVGKLSAEQIQSRTRKAAESVDTVRLHGTVVSSGRSYTLDMRLKTEGGIGSVSSGGQTFRLLRIDDELFLKAGAEFWGHAGTGDEDGDGKGGSAADAAAAEKLAAKYVKVPQGDPAYKKFSGFTDKDVLLDGLLTLHGKLATDGHHEQDGVRTIRITGDDGAGGTLDVSLEGTPYPLRLERAGKAGTISFSAWGTDFPLKKPAKGETLDYGKQLPSS</sequence>
<feature type="signal peptide" evidence="1">
    <location>
        <begin position="1"/>
        <end position="31"/>
    </location>
</feature>
<evidence type="ECO:0008006" key="3">
    <source>
        <dbReference type="Google" id="ProtNLM"/>
    </source>
</evidence>
<feature type="chain" id="PRO_5039519973" description="Lipoprotein" evidence="1">
    <location>
        <begin position="32"/>
        <end position="259"/>
    </location>
</feature>
<accession>A0A6G3QM32</accession>
<dbReference type="AlphaFoldDB" id="A0A6G3QM32"/>
<comment type="caution">
    <text evidence="2">The sequence shown here is derived from an EMBL/GenBank/DDBJ whole genome shotgun (WGS) entry which is preliminary data.</text>
</comment>
<evidence type="ECO:0000313" key="2">
    <source>
        <dbReference type="EMBL" id="NEA84516.1"/>
    </source>
</evidence>
<dbReference type="RefSeq" id="WP_164437905.1">
    <property type="nucleotide sequence ID" value="NZ_JAAGMD010000002.1"/>
</dbReference>
<evidence type="ECO:0000256" key="1">
    <source>
        <dbReference type="SAM" id="SignalP"/>
    </source>
</evidence>
<protein>
    <recommendedName>
        <fullName evidence="3">Lipoprotein</fullName>
    </recommendedName>
</protein>
<dbReference type="EMBL" id="JAAGMD010000002">
    <property type="protein sequence ID" value="NEA84516.1"/>
    <property type="molecule type" value="Genomic_DNA"/>
</dbReference>